<keyword evidence="5 9" id="KW-0798">TonB box</keyword>
<dbReference type="PANTHER" id="PTHR47234">
    <property type="match status" value="1"/>
</dbReference>
<evidence type="ECO:0000313" key="14">
    <source>
        <dbReference type="Proteomes" id="UP000198658"/>
    </source>
</evidence>
<gene>
    <name evidence="13" type="ORF">SAMN05216562_1399</name>
</gene>
<keyword evidence="14" id="KW-1185">Reference proteome</keyword>
<organism evidence="13 14">
    <name type="scientific">Microbulbifer marinus</name>
    <dbReference type="NCBI Taxonomy" id="658218"/>
    <lineage>
        <taxon>Bacteria</taxon>
        <taxon>Pseudomonadati</taxon>
        <taxon>Pseudomonadota</taxon>
        <taxon>Gammaproteobacteria</taxon>
        <taxon>Cellvibrionales</taxon>
        <taxon>Microbulbiferaceae</taxon>
        <taxon>Microbulbifer</taxon>
    </lineage>
</organism>
<feature type="signal peptide" evidence="10">
    <location>
        <begin position="1"/>
        <end position="26"/>
    </location>
</feature>
<keyword evidence="3 8" id="KW-1134">Transmembrane beta strand</keyword>
<evidence type="ECO:0000256" key="5">
    <source>
        <dbReference type="ARBA" id="ARBA00023077"/>
    </source>
</evidence>
<dbReference type="Pfam" id="PF00593">
    <property type="entry name" value="TonB_dep_Rec_b-barrel"/>
    <property type="match status" value="1"/>
</dbReference>
<feature type="domain" description="TonB-dependent receptor-like beta-barrel" evidence="11">
    <location>
        <begin position="353"/>
        <end position="826"/>
    </location>
</feature>
<evidence type="ECO:0000256" key="10">
    <source>
        <dbReference type="SAM" id="SignalP"/>
    </source>
</evidence>
<dbReference type="STRING" id="658218.SAMN05216562_1399"/>
<dbReference type="EMBL" id="FNQO01000001">
    <property type="protein sequence ID" value="SDZ95580.1"/>
    <property type="molecule type" value="Genomic_DNA"/>
</dbReference>
<dbReference type="InterPro" id="IPR012910">
    <property type="entry name" value="Plug_dom"/>
</dbReference>
<dbReference type="InterPro" id="IPR039426">
    <property type="entry name" value="TonB-dep_rcpt-like"/>
</dbReference>
<dbReference type="SUPFAM" id="SSF56935">
    <property type="entry name" value="Porins"/>
    <property type="match status" value="1"/>
</dbReference>
<evidence type="ECO:0000256" key="6">
    <source>
        <dbReference type="ARBA" id="ARBA00023136"/>
    </source>
</evidence>
<dbReference type="OrthoDB" id="9805434at2"/>
<proteinExistence type="inferred from homology"/>
<evidence type="ECO:0000259" key="12">
    <source>
        <dbReference type="Pfam" id="PF07715"/>
    </source>
</evidence>
<evidence type="ECO:0000256" key="7">
    <source>
        <dbReference type="ARBA" id="ARBA00023237"/>
    </source>
</evidence>
<keyword evidence="6 8" id="KW-0472">Membrane</keyword>
<evidence type="ECO:0000313" key="13">
    <source>
        <dbReference type="EMBL" id="SDZ95580.1"/>
    </source>
</evidence>
<dbReference type="RefSeq" id="WP_091386419.1">
    <property type="nucleotide sequence ID" value="NZ_FNQO01000001.1"/>
</dbReference>
<accession>A0A1H3X8K9</accession>
<feature type="domain" description="TonB-dependent receptor plug" evidence="12">
    <location>
        <begin position="58"/>
        <end position="181"/>
    </location>
</feature>
<comment type="similarity">
    <text evidence="8 9">Belongs to the TonB-dependent receptor family.</text>
</comment>
<dbReference type="InterPro" id="IPR000531">
    <property type="entry name" value="Beta-barrel_TonB"/>
</dbReference>
<protein>
    <submittedName>
        <fullName evidence="13">Iron complex outermembrane recepter protein</fullName>
    </submittedName>
</protein>
<evidence type="ECO:0000256" key="8">
    <source>
        <dbReference type="PROSITE-ProRule" id="PRU01360"/>
    </source>
</evidence>
<dbReference type="Pfam" id="PF07715">
    <property type="entry name" value="Plug"/>
    <property type="match status" value="1"/>
</dbReference>
<keyword evidence="4 8" id="KW-0812">Transmembrane</keyword>
<name>A0A1H3X8K9_9GAMM</name>
<dbReference type="InterPro" id="IPR036942">
    <property type="entry name" value="Beta-barrel_TonB_sf"/>
</dbReference>
<evidence type="ECO:0000256" key="1">
    <source>
        <dbReference type="ARBA" id="ARBA00004571"/>
    </source>
</evidence>
<dbReference type="PANTHER" id="PTHR47234:SF3">
    <property type="entry name" value="SECRETIN_TONB SHORT N-TERMINAL DOMAIN-CONTAINING PROTEIN"/>
    <property type="match status" value="1"/>
</dbReference>
<sequence length="867" mass="92104">MQSYSFKPLSLAIAAALALPVGSALAQEQAEQKPSADHGTLEEVVTIGTRKEGVSPTETLSPVDLVGGADLADQASFDLTESLAKIAPSFNTQRFPIADGTAFIRPVTLRNLSPDQTLVLVNGSRRHRSALVNLQLAPLGTVNQGAQAVDFAAIPSMAIERVEVLRDGASAQYGSDAIAGVVNVVLKDDAEGISVSAQTGEYFEGDGTRTSMAANAGFGLGDNGFVNATVEHSTADKTWRGAARPDAEFVGSVVGVDQVPLDGLGQRWGDPEVETTKLFVNTGYDLNDSVELYGNFGYSDNSTISDFFYRGPVLDPQYEFGARATLQADADGDFMPDPAPQSLIDSINAKGLNPADYLVADSSSASGYVLRNPIYTMFPGGYNPQFGADITDISAVFGARGELASGMTWDLRARTAENEVSYVLKDSINPSLGALSPTTFNPGTLTQEESSLNADFVQPVDIAGLSSPLNVAFGAEWREETYKIGAGDAASIAVGPTAAVFGVGSDGFQGFPTEAAGSYSSESMAAYVDLEADVTDQLTLGAALRFEDYDQFGSTSDWKLSARYDFNERFALRATANTGFRAPTPGQVNTLNVTTTADASGNLIPNGTYPVSHPVAEALGAVALTPEESTSFTIGAVINPFDNTSVTIDYYNIDIEDRLALRNNTIGADEVALLENAGVADAALLNGSNANFFVNAYDSEVSGIDLAITSDFEVAGNLLTVDLRHNHNQQEVSKVAANTINQSRVFDLENQVPSDRTTLTFDFDTGDMFSGYLRFNRYSDWESTFGLFGPGDASDASSYSGDVLVDLEATFTIQENYKVALGGENIFDVQPDDEADPTLQFLGVRQALTSPFGFNGGFWYLRASADF</sequence>
<evidence type="ECO:0000256" key="4">
    <source>
        <dbReference type="ARBA" id="ARBA00022692"/>
    </source>
</evidence>
<dbReference type="GO" id="GO:0009279">
    <property type="term" value="C:cell outer membrane"/>
    <property type="evidence" value="ECO:0007669"/>
    <property type="project" value="UniProtKB-SubCell"/>
</dbReference>
<dbReference type="PROSITE" id="PS52016">
    <property type="entry name" value="TONB_DEPENDENT_REC_3"/>
    <property type="match status" value="1"/>
</dbReference>
<comment type="subcellular location">
    <subcellularLocation>
        <location evidence="1 8">Cell outer membrane</location>
        <topology evidence="1 8">Multi-pass membrane protein</topology>
    </subcellularLocation>
</comment>
<evidence type="ECO:0000259" key="11">
    <source>
        <dbReference type="Pfam" id="PF00593"/>
    </source>
</evidence>
<dbReference type="Proteomes" id="UP000198658">
    <property type="component" value="Unassembled WGS sequence"/>
</dbReference>
<dbReference type="AlphaFoldDB" id="A0A1H3X8K9"/>
<evidence type="ECO:0000256" key="2">
    <source>
        <dbReference type="ARBA" id="ARBA00022448"/>
    </source>
</evidence>
<feature type="chain" id="PRO_5011456513" evidence="10">
    <location>
        <begin position="27"/>
        <end position="867"/>
    </location>
</feature>
<dbReference type="Gene3D" id="2.40.170.20">
    <property type="entry name" value="TonB-dependent receptor, beta-barrel domain"/>
    <property type="match status" value="1"/>
</dbReference>
<keyword evidence="7 8" id="KW-0998">Cell outer membrane</keyword>
<keyword evidence="10" id="KW-0732">Signal</keyword>
<dbReference type="InterPro" id="IPR037066">
    <property type="entry name" value="Plug_dom_sf"/>
</dbReference>
<keyword evidence="2 8" id="KW-0813">Transport</keyword>
<dbReference type="Gene3D" id="2.170.130.10">
    <property type="entry name" value="TonB-dependent receptor, plug domain"/>
    <property type="match status" value="1"/>
</dbReference>
<evidence type="ECO:0000256" key="3">
    <source>
        <dbReference type="ARBA" id="ARBA00022452"/>
    </source>
</evidence>
<evidence type="ECO:0000256" key="9">
    <source>
        <dbReference type="RuleBase" id="RU003357"/>
    </source>
</evidence>
<reference evidence="14" key="1">
    <citation type="submission" date="2016-10" db="EMBL/GenBank/DDBJ databases">
        <authorList>
            <person name="Varghese N."/>
            <person name="Submissions S."/>
        </authorList>
    </citation>
    <scope>NUCLEOTIDE SEQUENCE [LARGE SCALE GENOMIC DNA]</scope>
    <source>
        <strain evidence="14">CGMCC 1.10657</strain>
    </source>
</reference>